<accession>A0ABW4CFZ8</accession>
<reference evidence="3" key="1">
    <citation type="journal article" date="2019" name="Int. J. Syst. Evol. Microbiol.">
        <title>The Global Catalogue of Microorganisms (GCM) 10K type strain sequencing project: providing services to taxonomists for standard genome sequencing and annotation.</title>
        <authorList>
            <consortium name="The Broad Institute Genomics Platform"/>
            <consortium name="The Broad Institute Genome Sequencing Center for Infectious Disease"/>
            <person name="Wu L."/>
            <person name="Ma J."/>
        </authorList>
    </citation>
    <scope>NUCLEOTIDE SEQUENCE [LARGE SCALE GENOMIC DNA]</scope>
    <source>
        <strain evidence="3">CCM 8980</strain>
    </source>
</reference>
<evidence type="ECO:0000256" key="1">
    <source>
        <dbReference type="SAM" id="MobiDB-lite"/>
    </source>
</evidence>
<proteinExistence type="predicted"/>
<gene>
    <name evidence="2" type="ORF">ACFQ4P_05630</name>
</gene>
<dbReference type="NCBIfam" id="TIGR01558">
    <property type="entry name" value="sm_term_P27"/>
    <property type="match status" value="1"/>
</dbReference>
<name>A0ABW4CFZ8_9LACO</name>
<feature type="region of interest" description="Disordered" evidence="1">
    <location>
        <begin position="1"/>
        <end position="45"/>
    </location>
</feature>
<dbReference type="Proteomes" id="UP001597196">
    <property type="component" value="Unassembled WGS sequence"/>
</dbReference>
<sequence>MAFQHRKEARFLPENHPNLTILHAGSSDDQPNSDDDMKDIQNTPPVHLDDEASRLWKTLVPEIKKLGYLKKIDQPSLELYCRYYSLYIKSEQLIEKQGLWIYDNDDVAVKRSPGAVQMDSCVKNMKSLGHDLGLTFDSGLRQITVEEPEKPKRNSPLKEVGFGADV</sequence>
<organism evidence="2 3">
    <name type="scientific">Lacticaseibacillus mingshuiensis</name>
    <dbReference type="NCBI Taxonomy" id="2799574"/>
    <lineage>
        <taxon>Bacteria</taxon>
        <taxon>Bacillati</taxon>
        <taxon>Bacillota</taxon>
        <taxon>Bacilli</taxon>
        <taxon>Lactobacillales</taxon>
        <taxon>Lactobacillaceae</taxon>
        <taxon>Lacticaseibacillus</taxon>
    </lineage>
</organism>
<feature type="compositionally biased region" description="Basic and acidic residues" evidence="1">
    <location>
        <begin position="1"/>
        <end position="13"/>
    </location>
</feature>
<dbReference type="InterPro" id="IPR006448">
    <property type="entry name" value="Phage_term_ssu_P27"/>
</dbReference>
<comment type="caution">
    <text evidence="2">The sequence shown here is derived from an EMBL/GenBank/DDBJ whole genome shotgun (WGS) entry which is preliminary data.</text>
</comment>
<protein>
    <submittedName>
        <fullName evidence="2">Phage terminase small subunit P27 family</fullName>
    </submittedName>
</protein>
<dbReference type="Pfam" id="PF05119">
    <property type="entry name" value="Terminase_4"/>
    <property type="match status" value="1"/>
</dbReference>
<evidence type="ECO:0000313" key="3">
    <source>
        <dbReference type="Proteomes" id="UP001597196"/>
    </source>
</evidence>
<dbReference type="EMBL" id="JBHTOC010000007">
    <property type="protein sequence ID" value="MFD1429727.1"/>
    <property type="molecule type" value="Genomic_DNA"/>
</dbReference>
<keyword evidence="3" id="KW-1185">Reference proteome</keyword>
<evidence type="ECO:0000313" key="2">
    <source>
        <dbReference type="EMBL" id="MFD1429727.1"/>
    </source>
</evidence>